<keyword evidence="2" id="KW-0812">Transmembrane</keyword>
<feature type="transmembrane region" description="Helical" evidence="2">
    <location>
        <begin position="33"/>
        <end position="56"/>
    </location>
</feature>
<feature type="region of interest" description="Disordered" evidence="1">
    <location>
        <begin position="61"/>
        <end position="97"/>
    </location>
</feature>
<evidence type="ECO:0000313" key="4">
    <source>
        <dbReference type="Proteomes" id="UP001300763"/>
    </source>
</evidence>
<sequence length="97" mass="9905">MRIAVVATVTMILLLGAVPLAVPGVPRLHGVPSFVALGVLVLAGVALLVGTVLLALGRHAHRRDEDAATGPTPEAAPRPVSPAAPAAPGWVTVRTRW</sequence>
<name>A0ABT5T0X7_9PSEU</name>
<evidence type="ECO:0000256" key="1">
    <source>
        <dbReference type="SAM" id="MobiDB-lite"/>
    </source>
</evidence>
<protein>
    <submittedName>
        <fullName evidence="3">Uncharacterized protein</fullName>
    </submittedName>
</protein>
<evidence type="ECO:0000313" key="3">
    <source>
        <dbReference type="EMBL" id="MDD7968767.1"/>
    </source>
</evidence>
<dbReference type="Proteomes" id="UP001300763">
    <property type="component" value="Unassembled WGS sequence"/>
</dbReference>
<keyword evidence="2" id="KW-0472">Membrane</keyword>
<keyword evidence="2" id="KW-1133">Transmembrane helix</keyword>
<dbReference type="EMBL" id="JAQZAO010000015">
    <property type="protein sequence ID" value="MDD7968767.1"/>
    <property type="molecule type" value="Genomic_DNA"/>
</dbReference>
<reference evidence="3 4" key="1">
    <citation type="submission" date="2023-02" db="EMBL/GenBank/DDBJ databases">
        <title>Genome sequencing required for Actinomycetospora new species description.</title>
        <authorList>
            <person name="Saimee Y."/>
            <person name="Duangmal K."/>
        </authorList>
    </citation>
    <scope>NUCLEOTIDE SEQUENCE [LARGE SCALE GENOMIC DNA]</scope>
    <source>
        <strain evidence="3 4">DW7H6</strain>
    </source>
</reference>
<gene>
    <name evidence="3" type="ORF">PGB27_25755</name>
</gene>
<keyword evidence="4" id="KW-1185">Reference proteome</keyword>
<comment type="caution">
    <text evidence="3">The sequence shown here is derived from an EMBL/GenBank/DDBJ whole genome shotgun (WGS) entry which is preliminary data.</text>
</comment>
<evidence type="ECO:0000256" key="2">
    <source>
        <dbReference type="SAM" id="Phobius"/>
    </source>
</evidence>
<organism evidence="3 4">
    <name type="scientific">Actinomycetospora lemnae</name>
    <dbReference type="NCBI Taxonomy" id="3019891"/>
    <lineage>
        <taxon>Bacteria</taxon>
        <taxon>Bacillati</taxon>
        <taxon>Actinomycetota</taxon>
        <taxon>Actinomycetes</taxon>
        <taxon>Pseudonocardiales</taxon>
        <taxon>Pseudonocardiaceae</taxon>
        <taxon>Actinomycetospora</taxon>
    </lineage>
</organism>
<dbReference type="RefSeq" id="WP_274203299.1">
    <property type="nucleotide sequence ID" value="NZ_JAQZAO010000015.1"/>
</dbReference>
<proteinExistence type="predicted"/>
<accession>A0ABT5T0X7</accession>